<name>A0A8J2RR05_9CRUS</name>
<feature type="domain" description="C2H2-type" evidence="12">
    <location>
        <begin position="405"/>
        <end position="432"/>
    </location>
</feature>
<dbReference type="Pfam" id="PF00096">
    <property type="entry name" value="zf-C2H2"/>
    <property type="match status" value="2"/>
</dbReference>
<dbReference type="Pfam" id="PF13894">
    <property type="entry name" value="zf-C2H2_4"/>
    <property type="match status" value="1"/>
</dbReference>
<evidence type="ECO:0000256" key="7">
    <source>
        <dbReference type="ARBA" id="ARBA00023125"/>
    </source>
</evidence>
<feature type="region of interest" description="Disordered" evidence="11">
    <location>
        <begin position="134"/>
        <end position="168"/>
    </location>
</feature>
<keyword evidence="8" id="KW-0804">Transcription</keyword>
<keyword evidence="5" id="KW-0862">Zinc</keyword>
<feature type="domain" description="C2H2-type" evidence="12">
    <location>
        <begin position="288"/>
        <end position="315"/>
    </location>
</feature>
<feature type="compositionally biased region" description="Low complexity" evidence="11">
    <location>
        <begin position="155"/>
        <end position="165"/>
    </location>
</feature>
<keyword evidence="6" id="KW-0805">Transcription regulation</keyword>
<dbReference type="PANTHER" id="PTHR24404:SF81">
    <property type="entry name" value="C2H2-TYPE DOMAIN-CONTAINING PROTEIN"/>
    <property type="match status" value="1"/>
</dbReference>
<dbReference type="OrthoDB" id="6077919at2759"/>
<dbReference type="GO" id="GO:0003700">
    <property type="term" value="F:DNA-binding transcription factor activity"/>
    <property type="evidence" value="ECO:0007669"/>
    <property type="project" value="TreeGrafter"/>
</dbReference>
<dbReference type="PROSITE" id="PS00028">
    <property type="entry name" value="ZINC_FINGER_C2H2_1"/>
    <property type="match status" value="5"/>
</dbReference>
<feature type="region of interest" description="Disordered" evidence="11">
    <location>
        <begin position="199"/>
        <end position="229"/>
    </location>
</feature>
<dbReference type="SUPFAM" id="SSF57667">
    <property type="entry name" value="beta-beta-alpha zinc fingers"/>
    <property type="match status" value="4"/>
</dbReference>
<dbReference type="PROSITE" id="PS50157">
    <property type="entry name" value="ZINC_FINGER_C2H2_2"/>
    <property type="match status" value="6"/>
</dbReference>
<dbReference type="Gene3D" id="3.30.160.60">
    <property type="entry name" value="Classic Zinc Finger"/>
    <property type="match status" value="4"/>
</dbReference>
<dbReference type="GO" id="GO:0008270">
    <property type="term" value="F:zinc ion binding"/>
    <property type="evidence" value="ECO:0007669"/>
    <property type="project" value="UniProtKB-KW"/>
</dbReference>
<evidence type="ECO:0000256" key="8">
    <source>
        <dbReference type="ARBA" id="ARBA00023163"/>
    </source>
</evidence>
<feature type="domain" description="C2H2-type" evidence="12">
    <location>
        <begin position="232"/>
        <end position="259"/>
    </location>
</feature>
<evidence type="ECO:0000256" key="9">
    <source>
        <dbReference type="ARBA" id="ARBA00023242"/>
    </source>
</evidence>
<keyword evidence="14" id="KW-1185">Reference proteome</keyword>
<dbReference type="InterPro" id="IPR050589">
    <property type="entry name" value="Ikaros_C2H2-ZF"/>
</dbReference>
<dbReference type="GO" id="GO:0000978">
    <property type="term" value="F:RNA polymerase II cis-regulatory region sequence-specific DNA binding"/>
    <property type="evidence" value="ECO:0007669"/>
    <property type="project" value="TreeGrafter"/>
</dbReference>
<evidence type="ECO:0000256" key="3">
    <source>
        <dbReference type="ARBA" id="ARBA00022737"/>
    </source>
</evidence>
<comment type="subcellular location">
    <subcellularLocation>
        <location evidence="1">Nucleus</location>
    </subcellularLocation>
</comment>
<dbReference type="FunFam" id="3.30.160.60:FF:000065">
    <property type="entry name" value="B-cell CLL/lymphoma 6, member B"/>
    <property type="match status" value="1"/>
</dbReference>
<feature type="domain" description="C2H2-type" evidence="12">
    <location>
        <begin position="346"/>
        <end position="373"/>
    </location>
</feature>
<keyword evidence="7" id="KW-0238">DNA-binding</keyword>
<dbReference type="InterPro" id="IPR013087">
    <property type="entry name" value="Znf_C2H2_type"/>
</dbReference>
<proteinExistence type="predicted"/>
<evidence type="ECO:0000256" key="4">
    <source>
        <dbReference type="ARBA" id="ARBA00022771"/>
    </source>
</evidence>
<dbReference type="PANTHER" id="PTHR24404">
    <property type="entry name" value="ZINC FINGER PROTEIN"/>
    <property type="match status" value="1"/>
</dbReference>
<accession>A0A8J2RR05</accession>
<evidence type="ECO:0000256" key="1">
    <source>
        <dbReference type="ARBA" id="ARBA00004123"/>
    </source>
</evidence>
<reference evidence="13" key="1">
    <citation type="submission" date="2021-11" db="EMBL/GenBank/DDBJ databases">
        <authorList>
            <person name="Schell T."/>
        </authorList>
    </citation>
    <scope>NUCLEOTIDE SEQUENCE</scope>
    <source>
        <strain evidence="13">M5</strain>
    </source>
</reference>
<keyword evidence="2" id="KW-0479">Metal-binding</keyword>
<feature type="domain" description="C2H2-type" evidence="12">
    <location>
        <begin position="318"/>
        <end position="345"/>
    </location>
</feature>
<sequence length="499" mass="57120">MEKQEPNYTLRPRRSTVKGKYREMLGINHYQENGSENRMEQLETISTELTTDGANKGCKIFLLPLVVSSESDILADNTIEIEISEDVCVSELPEAVYVNEDDELKETQLVRTSENPLRHIEEILKKNDQLIESIPEPPSFKKRGKSIKEEKNTETYESSRSSTTTKRGMDLALESENNLKDLQHNEVIVDSSLYQDHLNNQIKGGNSKKHASERGDSGEDAEEGKETSGEPFVCDICGKTLKHQKSLYSHRRTHTDAKAVCHICGATLKSSRYLHHHLLLHKDVEKPHKCDKCGKSFFSSSALKVHHYYNHEEHPGRFQCTVCGKNFKAKQGLQFHMDSHSNELRYECSYCHKRFRGFKTCRVHELRHREANEPNKFNCSICGKLFKTRQTLKNHEDVHASFNRYQCSLCEKRFKLRKSCLAHIRVHHTDHDRTETQQSIVADEGEMAIESLLADGEEYVVTLEETAESEGVLLEDGQEETLEIIVPEADVECEVANVS</sequence>
<dbReference type="Proteomes" id="UP000789390">
    <property type="component" value="Unassembled WGS sequence"/>
</dbReference>
<evidence type="ECO:0000256" key="6">
    <source>
        <dbReference type="ARBA" id="ARBA00023015"/>
    </source>
</evidence>
<evidence type="ECO:0000256" key="5">
    <source>
        <dbReference type="ARBA" id="ARBA00022833"/>
    </source>
</evidence>
<keyword evidence="9" id="KW-0539">Nucleus</keyword>
<dbReference type="GO" id="GO:0045944">
    <property type="term" value="P:positive regulation of transcription by RNA polymerase II"/>
    <property type="evidence" value="ECO:0007669"/>
    <property type="project" value="UniProtKB-ARBA"/>
</dbReference>
<dbReference type="Pfam" id="PF13912">
    <property type="entry name" value="zf-C2H2_6"/>
    <property type="match status" value="1"/>
</dbReference>
<dbReference type="GO" id="GO:0005634">
    <property type="term" value="C:nucleus"/>
    <property type="evidence" value="ECO:0007669"/>
    <property type="project" value="UniProtKB-SubCell"/>
</dbReference>
<evidence type="ECO:0000256" key="10">
    <source>
        <dbReference type="PROSITE-ProRule" id="PRU00042"/>
    </source>
</evidence>
<dbReference type="FunFam" id="3.30.160.60:FF:001557">
    <property type="entry name" value="Transcription factor E4F1"/>
    <property type="match status" value="1"/>
</dbReference>
<dbReference type="AlphaFoldDB" id="A0A8J2RR05"/>
<keyword evidence="4 10" id="KW-0863">Zinc-finger</keyword>
<protein>
    <recommendedName>
        <fullName evidence="12">C2H2-type domain-containing protein</fullName>
    </recommendedName>
</protein>
<dbReference type="EMBL" id="CAKKLH010000290">
    <property type="protein sequence ID" value="CAH0109022.1"/>
    <property type="molecule type" value="Genomic_DNA"/>
</dbReference>
<organism evidence="13 14">
    <name type="scientific">Daphnia galeata</name>
    <dbReference type="NCBI Taxonomy" id="27404"/>
    <lineage>
        <taxon>Eukaryota</taxon>
        <taxon>Metazoa</taxon>
        <taxon>Ecdysozoa</taxon>
        <taxon>Arthropoda</taxon>
        <taxon>Crustacea</taxon>
        <taxon>Branchiopoda</taxon>
        <taxon>Diplostraca</taxon>
        <taxon>Cladocera</taxon>
        <taxon>Anomopoda</taxon>
        <taxon>Daphniidae</taxon>
        <taxon>Daphnia</taxon>
    </lineage>
</organism>
<evidence type="ECO:0000256" key="2">
    <source>
        <dbReference type="ARBA" id="ARBA00022723"/>
    </source>
</evidence>
<evidence type="ECO:0000313" key="14">
    <source>
        <dbReference type="Proteomes" id="UP000789390"/>
    </source>
</evidence>
<dbReference type="SMART" id="SM00355">
    <property type="entry name" value="ZnF_C2H2"/>
    <property type="match status" value="7"/>
</dbReference>
<feature type="domain" description="C2H2-type" evidence="12">
    <location>
        <begin position="377"/>
        <end position="404"/>
    </location>
</feature>
<gene>
    <name evidence="13" type="ORF">DGAL_LOCUS12483</name>
</gene>
<dbReference type="InterPro" id="IPR036236">
    <property type="entry name" value="Znf_C2H2_sf"/>
</dbReference>
<evidence type="ECO:0000313" key="13">
    <source>
        <dbReference type="EMBL" id="CAH0109022.1"/>
    </source>
</evidence>
<evidence type="ECO:0000259" key="12">
    <source>
        <dbReference type="PROSITE" id="PS50157"/>
    </source>
</evidence>
<evidence type="ECO:0000256" key="11">
    <source>
        <dbReference type="SAM" id="MobiDB-lite"/>
    </source>
</evidence>
<comment type="caution">
    <text evidence="13">The sequence shown here is derived from an EMBL/GenBank/DDBJ whole genome shotgun (WGS) entry which is preliminary data.</text>
</comment>
<keyword evidence="3" id="KW-0677">Repeat</keyword>